<dbReference type="AlphaFoldDB" id="A0A1H2BTD5"/>
<sequence length="140" mass="15221">MRWAEYTESASRLADARDQEAARTAQVQQRAAAGRAGVEKLKCRLSVQGDHLLGLSQRLREPHPSFGGVARTGLPDPDEALRHAWEAVDQADVEARRAEERGLRPALFPTVSPTGRNVLVYSLVSEARSPALPRALGDGT</sequence>
<proteinExistence type="predicted"/>
<dbReference type="EMBL" id="LT629758">
    <property type="protein sequence ID" value="SDT61016.1"/>
    <property type="molecule type" value="Genomic_DNA"/>
</dbReference>
<accession>A0A1H2BTD5</accession>
<reference evidence="1 2" key="1">
    <citation type="submission" date="2016-10" db="EMBL/GenBank/DDBJ databases">
        <authorList>
            <person name="de Groot N.N."/>
        </authorList>
    </citation>
    <scope>NUCLEOTIDE SEQUENCE [LARGE SCALE GENOMIC DNA]</scope>
    <source>
        <strain evidence="1 2">DSM 43941</strain>
    </source>
</reference>
<gene>
    <name evidence="1" type="ORF">SAMN04489716_4843</name>
</gene>
<dbReference type="Proteomes" id="UP000198688">
    <property type="component" value="Chromosome I"/>
</dbReference>
<dbReference type="OrthoDB" id="3402454at2"/>
<organism evidence="1 2">
    <name type="scientific">Actinoplanes derwentensis</name>
    <dbReference type="NCBI Taxonomy" id="113562"/>
    <lineage>
        <taxon>Bacteria</taxon>
        <taxon>Bacillati</taxon>
        <taxon>Actinomycetota</taxon>
        <taxon>Actinomycetes</taxon>
        <taxon>Micromonosporales</taxon>
        <taxon>Micromonosporaceae</taxon>
        <taxon>Actinoplanes</taxon>
    </lineage>
</organism>
<dbReference type="STRING" id="113562.SAMN04489716_4843"/>
<protein>
    <submittedName>
        <fullName evidence="1">Uncharacterized protein</fullName>
    </submittedName>
</protein>
<dbReference type="RefSeq" id="WP_092546710.1">
    <property type="nucleotide sequence ID" value="NZ_BOMJ01000008.1"/>
</dbReference>
<name>A0A1H2BTD5_9ACTN</name>
<evidence type="ECO:0000313" key="1">
    <source>
        <dbReference type="EMBL" id="SDT61016.1"/>
    </source>
</evidence>
<evidence type="ECO:0000313" key="2">
    <source>
        <dbReference type="Proteomes" id="UP000198688"/>
    </source>
</evidence>
<keyword evidence="2" id="KW-1185">Reference proteome</keyword>